<proteinExistence type="predicted"/>
<dbReference type="Proteomes" id="UP000239203">
    <property type="component" value="Unassembled WGS sequence"/>
</dbReference>
<evidence type="ECO:0000256" key="1">
    <source>
        <dbReference type="SAM" id="MobiDB-lite"/>
    </source>
</evidence>
<keyword evidence="3" id="KW-1185">Reference proteome</keyword>
<feature type="compositionally biased region" description="Basic residues" evidence="1">
    <location>
        <begin position="175"/>
        <end position="185"/>
    </location>
</feature>
<gene>
    <name evidence="2" type="ORF">CLV40_115132</name>
</gene>
<dbReference type="AlphaFoldDB" id="A0A2S6GJ93"/>
<comment type="caution">
    <text evidence="2">The sequence shown here is derived from an EMBL/GenBank/DDBJ whole genome shotgun (WGS) entry which is preliminary data.</text>
</comment>
<feature type="region of interest" description="Disordered" evidence="1">
    <location>
        <begin position="63"/>
        <end position="87"/>
    </location>
</feature>
<reference evidence="2 3" key="1">
    <citation type="submission" date="2018-02" db="EMBL/GenBank/DDBJ databases">
        <title>Genomic Encyclopedia of Archaeal and Bacterial Type Strains, Phase II (KMG-II): from individual species to whole genera.</title>
        <authorList>
            <person name="Goeker M."/>
        </authorList>
    </citation>
    <scope>NUCLEOTIDE SEQUENCE [LARGE SCALE GENOMIC DNA]</scope>
    <source>
        <strain evidence="2 3">YU 961-1</strain>
    </source>
</reference>
<feature type="region of interest" description="Disordered" evidence="1">
    <location>
        <begin position="149"/>
        <end position="230"/>
    </location>
</feature>
<evidence type="ECO:0000313" key="3">
    <source>
        <dbReference type="Proteomes" id="UP000239203"/>
    </source>
</evidence>
<sequence>MPDSEAASRVLRRLADNTSDAPGPPGAGAYHHVHTVGRLPRDGIGDGWARGGRVGRGVRARAVGRRGRVRARGRRRGGRERSPDGRLRAGGVVRGFLVAADPVAVAERLREGNPDGSAARAMKVFAGVWKQRLLLSDLAGCPDISTAPVPAPFRGETGRGGRARRPPETNAARVGVRRAHRRAHGRGSDGVGGFSPGRRPVRRGQHDHVGVVGVRGHDGPRASRAGVSRVPSKGLAATRVETWITSLEFLVSQKGDRRSTDG</sequence>
<accession>A0A2S6GJ93</accession>
<dbReference type="EMBL" id="PTIX01000015">
    <property type="protein sequence ID" value="PPK65285.1"/>
    <property type="molecule type" value="Genomic_DNA"/>
</dbReference>
<feature type="compositionally biased region" description="Basic residues" evidence="1">
    <location>
        <begin position="63"/>
        <end position="78"/>
    </location>
</feature>
<organism evidence="2 3">
    <name type="scientific">Actinokineospora auranticolor</name>
    <dbReference type="NCBI Taxonomy" id="155976"/>
    <lineage>
        <taxon>Bacteria</taxon>
        <taxon>Bacillati</taxon>
        <taxon>Actinomycetota</taxon>
        <taxon>Actinomycetes</taxon>
        <taxon>Pseudonocardiales</taxon>
        <taxon>Pseudonocardiaceae</taxon>
        <taxon>Actinokineospora</taxon>
    </lineage>
</organism>
<feature type="compositionally biased region" description="Basic and acidic residues" evidence="1">
    <location>
        <begin position="204"/>
        <end position="221"/>
    </location>
</feature>
<feature type="region of interest" description="Disordered" evidence="1">
    <location>
        <begin position="1"/>
        <end position="29"/>
    </location>
</feature>
<evidence type="ECO:0000313" key="2">
    <source>
        <dbReference type="EMBL" id="PPK65285.1"/>
    </source>
</evidence>
<name>A0A2S6GJ93_9PSEU</name>
<protein>
    <submittedName>
        <fullName evidence="2">Uncharacterized protein</fullName>
    </submittedName>
</protein>